<feature type="region of interest" description="Disordered" evidence="1">
    <location>
        <begin position="30"/>
        <end position="58"/>
    </location>
</feature>
<name>A0ABD5UBI6_9EURY</name>
<dbReference type="InterPro" id="IPR058858">
    <property type="entry name" value="HacaP"/>
</dbReference>
<dbReference type="Pfam" id="PF26396">
    <property type="entry name" value="HacaP"/>
    <property type="match status" value="1"/>
</dbReference>
<sequence>MADTKRGRERKGRDKHQQLIERLYDREVALADSTEVEPEPDLDLDLDTEEDLDLFEAE</sequence>
<feature type="compositionally biased region" description="Acidic residues" evidence="1">
    <location>
        <begin position="34"/>
        <end position="58"/>
    </location>
</feature>
<evidence type="ECO:0000313" key="3">
    <source>
        <dbReference type="Proteomes" id="UP001596406"/>
    </source>
</evidence>
<accession>A0ABD5UBI6</accession>
<proteinExistence type="predicted"/>
<dbReference type="Proteomes" id="UP001596406">
    <property type="component" value="Unassembled WGS sequence"/>
</dbReference>
<comment type="caution">
    <text evidence="2">The sequence shown here is derived from an EMBL/GenBank/DDBJ whole genome shotgun (WGS) entry which is preliminary data.</text>
</comment>
<protein>
    <recommendedName>
        <fullName evidence="4">Zinc finger protein 330-like protein</fullName>
    </recommendedName>
</protein>
<evidence type="ECO:0000313" key="2">
    <source>
        <dbReference type="EMBL" id="MFC6835561.1"/>
    </source>
</evidence>
<dbReference type="RefSeq" id="WP_304447259.1">
    <property type="nucleotide sequence ID" value="NZ_JARRAH010000001.1"/>
</dbReference>
<reference evidence="2 3" key="1">
    <citation type="journal article" date="2019" name="Int. J. Syst. Evol. Microbiol.">
        <title>The Global Catalogue of Microorganisms (GCM) 10K type strain sequencing project: providing services to taxonomists for standard genome sequencing and annotation.</title>
        <authorList>
            <consortium name="The Broad Institute Genomics Platform"/>
            <consortium name="The Broad Institute Genome Sequencing Center for Infectious Disease"/>
            <person name="Wu L."/>
            <person name="Ma J."/>
        </authorList>
    </citation>
    <scope>NUCLEOTIDE SEQUENCE [LARGE SCALE GENOMIC DNA]</scope>
    <source>
        <strain evidence="2 3">PSRA2</strain>
    </source>
</reference>
<evidence type="ECO:0000256" key="1">
    <source>
        <dbReference type="SAM" id="MobiDB-lite"/>
    </source>
</evidence>
<dbReference type="AlphaFoldDB" id="A0ABD5UBI6"/>
<gene>
    <name evidence="2" type="ORF">ACFQHK_03450</name>
</gene>
<organism evidence="2 3">
    <name type="scientific">Halomarina ordinaria</name>
    <dbReference type="NCBI Taxonomy" id="3033939"/>
    <lineage>
        <taxon>Archaea</taxon>
        <taxon>Methanobacteriati</taxon>
        <taxon>Methanobacteriota</taxon>
        <taxon>Stenosarchaea group</taxon>
        <taxon>Halobacteria</taxon>
        <taxon>Halobacteriales</taxon>
        <taxon>Natronomonadaceae</taxon>
        <taxon>Halomarina</taxon>
    </lineage>
</organism>
<keyword evidence="3" id="KW-1185">Reference proteome</keyword>
<dbReference type="EMBL" id="JBHSXM010000001">
    <property type="protein sequence ID" value="MFC6835561.1"/>
    <property type="molecule type" value="Genomic_DNA"/>
</dbReference>
<evidence type="ECO:0008006" key="4">
    <source>
        <dbReference type="Google" id="ProtNLM"/>
    </source>
</evidence>